<dbReference type="Proteomes" id="UP000095283">
    <property type="component" value="Unplaced"/>
</dbReference>
<dbReference type="GO" id="GO:0005730">
    <property type="term" value="C:nucleolus"/>
    <property type="evidence" value="ECO:0007669"/>
    <property type="project" value="TreeGrafter"/>
</dbReference>
<feature type="repeat" description="Pumilio" evidence="3">
    <location>
        <begin position="299"/>
        <end position="334"/>
    </location>
</feature>
<feature type="region of interest" description="Disordered" evidence="5">
    <location>
        <begin position="85"/>
        <end position="114"/>
    </location>
</feature>
<dbReference type="Pfam" id="PF00806">
    <property type="entry name" value="PUF"/>
    <property type="match status" value="2"/>
</dbReference>
<evidence type="ECO:0000259" key="6">
    <source>
        <dbReference type="Pfam" id="PF08144"/>
    </source>
</evidence>
<dbReference type="PANTHER" id="PTHR13389">
    <property type="entry name" value="PUMILIO HOMOLOG 3"/>
    <property type="match status" value="1"/>
</dbReference>
<dbReference type="Gene3D" id="1.25.10.10">
    <property type="entry name" value="Leucine-rich Repeat Variant"/>
    <property type="match status" value="1"/>
</dbReference>
<evidence type="ECO:0000256" key="3">
    <source>
        <dbReference type="PROSITE-ProRule" id="PRU00317"/>
    </source>
</evidence>
<evidence type="ECO:0000256" key="2">
    <source>
        <dbReference type="ARBA" id="ARBA00022884"/>
    </source>
</evidence>
<evidence type="ECO:0000256" key="1">
    <source>
        <dbReference type="ARBA" id="ARBA00022737"/>
    </source>
</evidence>
<dbReference type="SMART" id="SM00025">
    <property type="entry name" value="Pumilio"/>
    <property type="match status" value="4"/>
</dbReference>
<dbReference type="GO" id="GO:0006417">
    <property type="term" value="P:regulation of translation"/>
    <property type="evidence" value="ECO:0007669"/>
    <property type="project" value="TreeGrafter"/>
</dbReference>
<reference evidence="8" key="1">
    <citation type="submission" date="2016-11" db="UniProtKB">
        <authorList>
            <consortium name="WormBaseParasite"/>
        </authorList>
    </citation>
    <scope>IDENTIFICATION</scope>
</reference>
<dbReference type="SUPFAM" id="SSF48371">
    <property type="entry name" value="ARM repeat"/>
    <property type="match status" value="1"/>
</dbReference>
<keyword evidence="7" id="KW-1185">Reference proteome</keyword>
<protein>
    <submittedName>
        <fullName evidence="8">CPL domain-containing protein</fullName>
    </submittedName>
</protein>
<dbReference type="InterPro" id="IPR011989">
    <property type="entry name" value="ARM-like"/>
</dbReference>
<evidence type="ECO:0000313" key="8">
    <source>
        <dbReference type="WBParaSite" id="Hba_10581"/>
    </source>
</evidence>
<sequence>MFGYSLLVGLIKGYISTMVKLRALKDTKKFKGKKKVSNALEKKAKGLKLNQIDRKRIVKLEEKKQFKEQLKKNVKAELEKFQAASNGNEDDAQDSLCSESSFGSQPGKINPKKRVSFSGNMERVKVFDKNIKDLDIKPSSASPGKGILRAKLKREKKLAVEKKVRSGSENKAKNGDIENLDAYSLDAAPSAKKKIKIQVTKKVKEQLLNMPRKERKAFLKELKAKKNPISERAMECKLLWEKIRSSKTSKIEKDDCVSKLVGLVKGYASKLIYPHDTCRVIECLLALRRPGITTLLFDELTPEIVRMTKSVYARFFVQRMLKYGTKQQRDIIIGAFRNHAISLIRIVHAAEVSFVDELKYSNLYIYIFVLETAYNEYANAQQRFDIISEFYGREFVIFRADRPRTLDEIISEEPAKKKLIVQHIEELIFTIIEKYIFKLMVKNFKDLSVKAAMEHYGHRVLQAIFDTVDDTVLVNKYIVTELGNEIRKLILDPWGEKVIHYLVHPRDGRGMEKSEIIMLQEGDSNPFSKKEKKDRYSELYKGISEALYLFVAANMEELIFEHNKPKLVAGCLETTSQYDLFDRRVPSDLRRQCNQAIVDIAKQEFIPMDSERFHLIEHPAGSFVLLGALRCDKNLPENEQLSVMLVQELTSEQIGSWIACNKRIMESINVKRVKQYTFKGALLLIDEMKKE</sequence>
<dbReference type="InterPro" id="IPR012959">
    <property type="entry name" value="CPL_dom"/>
</dbReference>
<keyword evidence="1" id="KW-0677">Repeat</keyword>
<evidence type="ECO:0000313" key="7">
    <source>
        <dbReference type="Proteomes" id="UP000095283"/>
    </source>
</evidence>
<evidence type="ECO:0000256" key="5">
    <source>
        <dbReference type="SAM" id="MobiDB-lite"/>
    </source>
</evidence>
<dbReference type="PANTHER" id="PTHR13389:SF0">
    <property type="entry name" value="PUMILIO HOMOLOG 3"/>
    <property type="match status" value="1"/>
</dbReference>
<dbReference type="GO" id="GO:0003729">
    <property type="term" value="F:mRNA binding"/>
    <property type="evidence" value="ECO:0007669"/>
    <property type="project" value="TreeGrafter"/>
</dbReference>
<dbReference type="PROSITE" id="PS50302">
    <property type="entry name" value="PUM"/>
    <property type="match status" value="1"/>
</dbReference>
<dbReference type="AlphaFoldDB" id="A0A1I7WZH0"/>
<dbReference type="InterPro" id="IPR040059">
    <property type="entry name" value="PUM3"/>
</dbReference>
<keyword evidence="4" id="KW-0175">Coiled coil</keyword>
<dbReference type="Pfam" id="PF08144">
    <property type="entry name" value="CPL"/>
    <property type="match status" value="1"/>
</dbReference>
<name>A0A1I7WZH0_HETBA</name>
<organism evidence="7 8">
    <name type="scientific">Heterorhabditis bacteriophora</name>
    <name type="common">Entomopathogenic nematode worm</name>
    <dbReference type="NCBI Taxonomy" id="37862"/>
    <lineage>
        <taxon>Eukaryota</taxon>
        <taxon>Metazoa</taxon>
        <taxon>Ecdysozoa</taxon>
        <taxon>Nematoda</taxon>
        <taxon>Chromadorea</taxon>
        <taxon>Rhabditida</taxon>
        <taxon>Rhabditina</taxon>
        <taxon>Rhabditomorpha</taxon>
        <taxon>Strongyloidea</taxon>
        <taxon>Heterorhabditidae</taxon>
        <taxon>Heterorhabditis</taxon>
    </lineage>
</organism>
<accession>A0A1I7WZH0</accession>
<dbReference type="InterPro" id="IPR001313">
    <property type="entry name" value="Pumilio_RNA-bd_rpt"/>
</dbReference>
<feature type="compositionally biased region" description="Polar residues" evidence="5">
    <location>
        <begin position="95"/>
        <end position="104"/>
    </location>
</feature>
<evidence type="ECO:0000256" key="4">
    <source>
        <dbReference type="SAM" id="Coils"/>
    </source>
</evidence>
<dbReference type="WBParaSite" id="Hba_10581">
    <property type="protein sequence ID" value="Hba_10581"/>
    <property type="gene ID" value="Hba_10581"/>
</dbReference>
<dbReference type="InterPro" id="IPR016024">
    <property type="entry name" value="ARM-type_fold"/>
</dbReference>
<feature type="domain" description="CPL" evidence="6">
    <location>
        <begin position="492"/>
        <end position="639"/>
    </location>
</feature>
<keyword evidence="2" id="KW-0694">RNA-binding</keyword>
<feature type="coiled-coil region" evidence="4">
    <location>
        <begin position="57"/>
        <end position="84"/>
    </location>
</feature>
<proteinExistence type="predicted"/>